<dbReference type="SUPFAM" id="SSF49785">
    <property type="entry name" value="Galactose-binding domain-like"/>
    <property type="match status" value="1"/>
</dbReference>
<evidence type="ECO:0000313" key="2">
    <source>
        <dbReference type="EMBL" id="SVD73582.1"/>
    </source>
</evidence>
<feature type="non-terminal residue" evidence="2">
    <location>
        <position position="1"/>
    </location>
</feature>
<gene>
    <name evidence="2" type="ORF">METZ01_LOCUS426436</name>
</gene>
<dbReference type="PANTHER" id="PTHR35889">
    <property type="entry name" value="CYCLOINULO-OLIGOSACCHARIDE FRUCTANOTRANSFERASE-RELATED"/>
    <property type="match status" value="1"/>
</dbReference>
<dbReference type="PANTHER" id="PTHR35889:SF3">
    <property type="entry name" value="F-BOX DOMAIN-CONTAINING PROTEIN"/>
    <property type="match status" value="1"/>
</dbReference>
<organism evidence="2">
    <name type="scientific">marine metagenome</name>
    <dbReference type="NCBI Taxonomy" id="408172"/>
    <lineage>
        <taxon>unclassified sequences</taxon>
        <taxon>metagenomes</taxon>
        <taxon>ecological metagenomes</taxon>
    </lineage>
</organism>
<dbReference type="Gene3D" id="2.60.120.260">
    <property type="entry name" value="Galactose-binding domain-like"/>
    <property type="match status" value="1"/>
</dbReference>
<reference evidence="2" key="1">
    <citation type="submission" date="2018-05" db="EMBL/GenBank/DDBJ databases">
        <authorList>
            <person name="Lanie J.A."/>
            <person name="Ng W.-L."/>
            <person name="Kazmierczak K.M."/>
            <person name="Andrzejewski T.M."/>
            <person name="Davidsen T.M."/>
            <person name="Wayne K.J."/>
            <person name="Tettelin H."/>
            <person name="Glass J.I."/>
            <person name="Rusch D."/>
            <person name="Podicherti R."/>
            <person name="Tsui H.-C.T."/>
            <person name="Winkler M.E."/>
        </authorList>
    </citation>
    <scope>NUCLEOTIDE SEQUENCE</scope>
</reference>
<accession>A0A382XR31</accession>
<dbReference type="InterPro" id="IPR011444">
    <property type="entry name" value="DUF1549"/>
</dbReference>
<name>A0A382XR31_9ZZZZ</name>
<protein>
    <recommendedName>
        <fullName evidence="1">DUF1549 domain-containing protein</fullName>
    </recommendedName>
</protein>
<feature type="domain" description="DUF1549" evidence="1">
    <location>
        <begin position="2"/>
        <end position="45"/>
    </location>
</feature>
<evidence type="ECO:0000259" key="1">
    <source>
        <dbReference type="Pfam" id="PF07583"/>
    </source>
</evidence>
<dbReference type="InterPro" id="IPR008979">
    <property type="entry name" value="Galactose-bd-like_sf"/>
</dbReference>
<dbReference type="EMBL" id="UINC01169843">
    <property type="protein sequence ID" value="SVD73582.1"/>
    <property type="molecule type" value="Genomic_DNA"/>
</dbReference>
<feature type="non-terminal residue" evidence="2">
    <location>
        <position position="268"/>
    </location>
</feature>
<dbReference type="AlphaFoldDB" id="A0A382XR31"/>
<proteinExistence type="predicted"/>
<dbReference type="Pfam" id="PF07583">
    <property type="entry name" value="PSCyt2"/>
    <property type="match status" value="1"/>
</dbReference>
<sequence length="268" mass="30245">LDDILRTSGDIFLAMTIGCARCHDHKIDPIPTKDYYSMLSFFANVSPHGKGKTNLVKVQGSKGNSQFSNQFEKWSRREKDLQRQINSFEEKFLVKLNQDLLLEKSSKIRNKPVVLLSDARAGGSSWNYSTEKPTDDWFEVGFDHSKWDSGKGGFGREGTPGSKVNTKWHTSGIWLRQNFRLAAIPKTLRVTLHHDEDVQVYLNGKLILERKGHVSKYETHDISKEASDALQTGKNVIAIHCQQTSGGQYVDLSMDSFDEAVDLAALIR</sequence>